<proteinExistence type="predicted"/>
<sequence>MISLIKNKAVLIKLTQNYENKGVNSVMSLPPYILNKGDTTYE</sequence>
<dbReference type="AlphaFoldDB" id="A0A0U1KU71"/>
<dbReference type="Proteomes" id="UP000049855">
    <property type="component" value="Unassembled WGS sequence"/>
</dbReference>
<evidence type="ECO:0000313" key="1">
    <source>
        <dbReference type="EMBL" id="CQR70976.1"/>
    </source>
</evidence>
<dbReference type="EMBL" id="CTRP01000003">
    <property type="protein sequence ID" value="CQR70976.1"/>
    <property type="molecule type" value="Genomic_DNA"/>
</dbReference>
<protein>
    <submittedName>
        <fullName evidence="1">Uncharacterized protein</fullName>
    </submittedName>
</protein>
<organism evidence="1 2">
    <name type="scientific">Sporomusa ovata</name>
    <dbReference type="NCBI Taxonomy" id="2378"/>
    <lineage>
        <taxon>Bacteria</taxon>
        <taxon>Bacillati</taxon>
        <taxon>Bacillota</taxon>
        <taxon>Negativicutes</taxon>
        <taxon>Selenomonadales</taxon>
        <taxon>Sporomusaceae</taxon>
        <taxon>Sporomusa</taxon>
    </lineage>
</organism>
<accession>A0A0U1KU71</accession>
<gene>
    <name evidence="1" type="ORF">SpAn4DRAFT_1954</name>
</gene>
<name>A0A0U1KU71_9FIRM</name>
<keyword evidence="2" id="KW-1185">Reference proteome</keyword>
<evidence type="ECO:0000313" key="2">
    <source>
        <dbReference type="Proteomes" id="UP000049855"/>
    </source>
</evidence>
<reference evidence="2" key="1">
    <citation type="submission" date="2015-03" db="EMBL/GenBank/DDBJ databases">
        <authorList>
            <person name="Nijsse Bart"/>
        </authorList>
    </citation>
    <scope>NUCLEOTIDE SEQUENCE [LARGE SCALE GENOMIC DNA]</scope>
</reference>